<dbReference type="EMBL" id="JAIVGD010000015">
    <property type="protein sequence ID" value="KAH0757177.1"/>
    <property type="molecule type" value="Genomic_DNA"/>
</dbReference>
<organism evidence="1 2">
    <name type="scientific">Solanum tuberosum</name>
    <name type="common">Potato</name>
    <dbReference type="NCBI Taxonomy" id="4113"/>
    <lineage>
        <taxon>Eukaryota</taxon>
        <taxon>Viridiplantae</taxon>
        <taxon>Streptophyta</taxon>
        <taxon>Embryophyta</taxon>
        <taxon>Tracheophyta</taxon>
        <taxon>Spermatophyta</taxon>
        <taxon>Magnoliopsida</taxon>
        <taxon>eudicotyledons</taxon>
        <taxon>Gunneridae</taxon>
        <taxon>Pentapetalae</taxon>
        <taxon>asterids</taxon>
        <taxon>lamiids</taxon>
        <taxon>Solanales</taxon>
        <taxon>Solanaceae</taxon>
        <taxon>Solanoideae</taxon>
        <taxon>Solaneae</taxon>
        <taxon>Solanum</taxon>
    </lineage>
</organism>
<comment type="caution">
    <text evidence="1">The sequence shown here is derived from an EMBL/GenBank/DDBJ whole genome shotgun (WGS) entry which is preliminary data.</text>
</comment>
<evidence type="ECO:0000313" key="1">
    <source>
        <dbReference type="EMBL" id="KAH0757177.1"/>
    </source>
</evidence>
<proteinExistence type="predicted"/>
<accession>A0ABQ7V1D3</accession>
<evidence type="ECO:0000313" key="2">
    <source>
        <dbReference type="Proteomes" id="UP000826656"/>
    </source>
</evidence>
<sequence length="154" mass="16586">MSSGTSLSIEHKCAHQSLGSEYVTSETSRLINPPQNNFLSHAGKEPTDLNARNSNISRLQLQNNYILARVWENFASGCTSDYPFLVRKSSNTEENSINSASLGHGIGNVISMVDNSAKGKTPINPIDNIINNVKGDKDIGVASRIPNPDKGCDG</sequence>
<reference evidence="1 2" key="1">
    <citation type="journal article" date="2021" name="bioRxiv">
        <title>Chromosome-scale and haplotype-resolved genome assembly of a tetraploid potato cultivar.</title>
        <authorList>
            <person name="Sun H."/>
            <person name="Jiao W.-B."/>
            <person name="Krause K."/>
            <person name="Campoy J.A."/>
            <person name="Goel M."/>
            <person name="Folz-Donahue K."/>
            <person name="Kukat C."/>
            <person name="Huettel B."/>
            <person name="Schneeberger K."/>
        </authorList>
    </citation>
    <scope>NUCLEOTIDE SEQUENCE [LARGE SCALE GENOMIC DNA]</scope>
    <source>
        <strain evidence="1">SolTubOtavaFocal</strain>
        <tissue evidence="1">Leaves</tissue>
    </source>
</reference>
<dbReference type="Proteomes" id="UP000826656">
    <property type="component" value="Unassembled WGS sequence"/>
</dbReference>
<name>A0ABQ7V1D3_SOLTU</name>
<gene>
    <name evidence="1" type="ORF">KY290_020670</name>
</gene>
<keyword evidence="2" id="KW-1185">Reference proteome</keyword>
<protein>
    <submittedName>
        <fullName evidence="1">Uncharacterized protein</fullName>
    </submittedName>
</protein>